<accession>A0A850PYX1</accession>
<evidence type="ECO:0008006" key="4">
    <source>
        <dbReference type="Google" id="ProtNLM"/>
    </source>
</evidence>
<organism evidence="2 3">
    <name type="scientific">Mycolicibacterium hippocampi</name>
    <dbReference type="NCBI Taxonomy" id="659824"/>
    <lineage>
        <taxon>Bacteria</taxon>
        <taxon>Bacillati</taxon>
        <taxon>Actinomycetota</taxon>
        <taxon>Actinomycetes</taxon>
        <taxon>Mycobacteriales</taxon>
        <taxon>Mycobacteriaceae</taxon>
        <taxon>Mycolicibacterium</taxon>
    </lineage>
</organism>
<dbReference type="RefSeq" id="WP_178361417.1">
    <property type="nucleotide sequence ID" value="NZ_JABFYL010000048.1"/>
</dbReference>
<dbReference type="AlphaFoldDB" id="A0A850PYX1"/>
<feature type="transmembrane region" description="Helical" evidence="1">
    <location>
        <begin position="24"/>
        <end position="47"/>
    </location>
</feature>
<feature type="transmembrane region" description="Helical" evidence="1">
    <location>
        <begin position="81"/>
        <end position="102"/>
    </location>
</feature>
<comment type="caution">
    <text evidence="2">The sequence shown here is derived from an EMBL/GenBank/DDBJ whole genome shotgun (WGS) entry which is preliminary data.</text>
</comment>
<name>A0A850PYX1_9MYCO</name>
<feature type="transmembrane region" description="Helical" evidence="1">
    <location>
        <begin position="53"/>
        <end position="74"/>
    </location>
</feature>
<evidence type="ECO:0000313" key="2">
    <source>
        <dbReference type="EMBL" id="NVN53210.1"/>
    </source>
</evidence>
<gene>
    <name evidence="2" type="ORF">HLY00_5182</name>
</gene>
<reference evidence="2 3" key="1">
    <citation type="submission" date="2020-05" db="EMBL/GenBank/DDBJ databases">
        <title>Draft genome sequence of Mycobacterium hippocampi DL, isolated from European seabass, Dicentrarchus labrax, reared in fish farms.</title>
        <authorList>
            <person name="Stathopoulou P."/>
            <person name="Asimakis E."/>
            <person name="Tzokas K."/>
            <person name="Batargias C."/>
            <person name="Tsiamis G."/>
        </authorList>
    </citation>
    <scope>NUCLEOTIDE SEQUENCE [LARGE SCALE GENOMIC DNA]</scope>
    <source>
        <strain evidence="2 3">DL</strain>
    </source>
</reference>
<proteinExistence type="predicted"/>
<keyword evidence="3" id="KW-1185">Reference proteome</keyword>
<evidence type="ECO:0000313" key="3">
    <source>
        <dbReference type="Proteomes" id="UP000570517"/>
    </source>
</evidence>
<dbReference type="EMBL" id="JABFYL010000048">
    <property type="protein sequence ID" value="NVN53210.1"/>
    <property type="molecule type" value="Genomic_DNA"/>
</dbReference>
<keyword evidence="1" id="KW-0812">Transmembrane</keyword>
<sequence length="143" mass="15102">MTEPDATGPDGSPPARPPDVDTGFWLWVAALPLMAIGYVIDLITSPLRPTGPMLAISIVFLVVVVIVVATFLVLMRQGYRWVRTLLTGGAIAALVFSASGLFTAERHAAAAVGYAVAVIVGSVAIAGGVFLLHRKDAHEFFTR</sequence>
<evidence type="ECO:0000256" key="1">
    <source>
        <dbReference type="SAM" id="Phobius"/>
    </source>
</evidence>
<protein>
    <recommendedName>
        <fullName evidence="4">Transmembrane protein</fullName>
    </recommendedName>
</protein>
<keyword evidence="1" id="KW-1133">Transmembrane helix</keyword>
<feature type="transmembrane region" description="Helical" evidence="1">
    <location>
        <begin position="108"/>
        <end position="133"/>
    </location>
</feature>
<dbReference type="Proteomes" id="UP000570517">
    <property type="component" value="Unassembled WGS sequence"/>
</dbReference>
<keyword evidence="1" id="KW-0472">Membrane</keyword>